<proteinExistence type="predicted"/>
<feature type="transmembrane region" description="Helical" evidence="2">
    <location>
        <begin position="202"/>
        <end position="228"/>
    </location>
</feature>
<evidence type="ECO:0000313" key="4">
    <source>
        <dbReference type="EMBL" id="KAJ7634381.1"/>
    </source>
</evidence>
<evidence type="ECO:0000313" key="5">
    <source>
        <dbReference type="Proteomes" id="UP001221142"/>
    </source>
</evidence>
<evidence type="ECO:0000256" key="3">
    <source>
        <dbReference type="SAM" id="SignalP"/>
    </source>
</evidence>
<evidence type="ECO:0000256" key="1">
    <source>
        <dbReference type="SAM" id="MobiDB-lite"/>
    </source>
</evidence>
<feature type="compositionally biased region" description="Polar residues" evidence="1">
    <location>
        <begin position="372"/>
        <end position="385"/>
    </location>
</feature>
<sequence>MVGSQRSLFLLACTMAGSAGVLGFTIEAPSTVPFEGSMWIIWLTDDGDPPLFNILIQSPVGPPVSSNEFIVANNVNSTDGTFTVTSLPSGVTPAEWELAFIVTFGNDEFATVLDSTDFEVVSLSSSGRISSSTSQLSSSSPIISSSPSVPAPVSLLASSTPPSSSSSSSSSSTGTSSTAQSTASLAFSQQPSASVSTTTTKLSAIVGGALGGLALLLLIGGLFGWWYVRRRRQRQQQHQEVDPDVEDGTSSFFPEPVTRATPFTSGMPVSHMDQSNNSSVEAFPDSRMSTILDTQERSSSPAESTTAMSAARASSRVLTSSFSPPPRPPPIPNSNRSRQTVLEEQVRRLQSELRALRLGNRRGRNTNRTGTSESSITTSDATEMG</sequence>
<keyword evidence="2" id="KW-0472">Membrane</keyword>
<accession>A0AAD7BYG2</accession>
<reference evidence="4" key="1">
    <citation type="submission" date="2023-03" db="EMBL/GenBank/DDBJ databases">
        <title>Massive genome expansion in bonnet fungi (Mycena s.s.) driven by repeated elements and novel gene families across ecological guilds.</title>
        <authorList>
            <consortium name="Lawrence Berkeley National Laboratory"/>
            <person name="Harder C.B."/>
            <person name="Miyauchi S."/>
            <person name="Viragh M."/>
            <person name="Kuo A."/>
            <person name="Thoen E."/>
            <person name="Andreopoulos B."/>
            <person name="Lu D."/>
            <person name="Skrede I."/>
            <person name="Drula E."/>
            <person name="Henrissat B."/>
            <person name="Morin E."/>
            <person name="Kohler A."/>
            <person name="Barry K."/>
            <person name="LaButti K."/>
            <person name="Morin E."/>
            <person name="Salamov A."/>
            <person name="Lipzen A."/>
            <person name="Mereny Z."/>
            <person name="Hegedus B."/>
            <person name="Baldrian P."/>
            <person name="Stursova M."/>
            <person name="Weitz H."/>
            <person name="Taylor A."/>
            <person name="Grigoriev I.V."/>
            <person name="Nagy L.G."/>
            <person name="Martin F."/>
            <person name="Kauserud H."/>
        </authorList>
    </citation>
    <scope>NUCLEOTIDE SEQUENCE</scope>
    <source>
        <strain evidence="4">9284</strain>
    </source>
</reference>
<comment type="caution">
    <text evidence="4">The sequence shown here is derived from an EMBL/GenBank/DDBJ whole genome shotgun (WGS) entry which is preliminary data.</text>
</comment>
<evidence type="ECO:0008006" key="6">
    <source>
        <dbReference type="Google" id="ProtNLM"/>
    </source>
</evidence>
<organism evidence="4 5">
    <name type="scientific">Roridomyces roridus</name>
    <dbReference type="NCBI Taxonomy" id="1738132"/>
    <lineage>
        <taxon>Eukaryota</taxon>
        <taxon>Fungi</taxon>
        <taxon>Dikarya</taxon>
        <taxon>Basidiomycota</taxon>
        <taxon>Agaricomycotina</taxon>
        <taxon>Agaricomycetes</taxon>
        <taxon>Agaricomycetidae</taxon>
        <taxon>Agaricales</taxon>
        <taxon>Marasmiineae</taxon>
        <taxon>Mycenaceae</taxon>
        <taxon>Roridomyces</taxon>
    </lineage>
</organism>
<keyword evidence="5" id="KW-1185">Reference proteome</keyword>
<feature type="region of interest" description="Disordered" evidence="1">
    <location>
        <begin position="153"/>
        <end position="178"/>
    </location>
</feature>
<feature type="compositionally biased region" description="Low complexity" evidence="1">
    <location>
        <begin position="304"/>
        <end position="322"/>
    </location>
</feature>
<feature type="region of interest" description="Disordered" evidence="1">
    <location>
        <begin position="237"/>
        <end position="385"/>
    </location>
</feature>
<keyword evidence="2" id="KW-1133">Transmembrane helix</keyword>
<dbReference type="EMBL" id="JARKIF010000007">
    <property type="protein sequence ID" value="KAJ7634381.1"/>
    <property type="molecule type" value="Genomic_DNA"/>
</dbReference>
<feature type="chain" id="PRO_5041940739" description="Mid2 domain-containing protein" evidence="3">
    <location>
        <begin position="24"/>
        <end position="385"/>
    </location>
</feature>
<name>A0AAD7BYG2_9AGAR</name>
<feature type="signal peptide" evidence="3">
    <location>
        <begin position="1"/>
        <end position="23"/>
    </location>
</feature>
<feature type="compositionally biased region" description="Polar residues" evidence="1">
    <location>
        <begin position="287"/>
        <end position="303"/>
    </location>
</feature>
<keyword evidence="3" id="KW-0732">Signal</keyword>
<keyword evidence="2" id="KW-0812">Transmembrane</keyword>
<dbReference type="Proteomes" id="UP001221142">
    <property type="component" value="Unassembled WGS sequence"/>
</dbReference>
<gene>
    <name evidence="4" type="ORF">FB45DRAFT_1056438</name>
</gene>
<evidence type="ECO:0000256" key="2">
    <source>
        <dbReference type="SAM" id="Phobius"/>
    </source>
</evidence>
<protein>
    <recommendedName>
        <fullName evidence="6">Mid2 domain-containing protein</fullName>
    </recommendedName>
</protein>
<feature type="compositionally biased region" description="Pro residues" evidence="1">
    <location>
        <begin position="323"/>
        <end position="332"/>
    </location>
</feature>
<dbReference type="AlphaFoldDB" id="A0AAD7BYG2"/>
<feature type="compositionally biased region" description="Basic and acidic residues" evidence="1">
    <location>
        <begin position="344"/>
        <end position="355"/>
    </location>
</feature>